<organism evidence="1 2">
    <name type="scientific">Knoellia subterranea KCTC 19937</name>
    <dbReference type="NCBI Taxonomy" id="1385521"/>
    <lineage>
        <taxon>Bacteria</taxon>
        <taxon>Bacillati</taxon>
        <taxon>Actinomycetota</taxon>
        <taxon>Actinomycetes</taxon>
        <taxon>Micrococcales</taxon>
        <taxon>Intrasporangiaceae</taxon>
        <taxon>Knoellia</taxon>
    </lineage>
</organism>
<keyword evidence="2" id="KW-1185">Reference proteome</keyword>
<dbReference type="eggNOG" id="ENOG50340DT">
    <property type="taxonomic scope" value="Bacteria"/>
</dbReference>
<accession>A0A0A0JMT1</accession>
<proteinExistence type="predicted"/>
<comment type="caution">
    <text evidence="1">The sequence shown here is derived from an EMBL/GenBank/DDBJ whole genome shotgun (WGS) entry which is preliminary data.</text>
</comment>
<reference evidence="1 2" key="1">
    <citation type="submission" date="2013-08" db="EMBL/GenBank/DDBJ databases">
        <title>The genome sequence of Knoellia subterranea.</title>
        <authorList>
            <person name="Zhu W."/>
            <person name="Wang G."/>
        </authorList>
    </citation>
    <scope>NUCLEOTIDE SEQUENCE [LARGE SCALE GENOMIC DNA]</scope>
    <source>
        <strain evidence="1 2">KCTC 19937</strain>
    </source>
</reference>
<dbReference type="STRING" id="1385521.N803_16075"/>
<dbReference type="Proteomes" id="UP000030011">
    <property type="component" value="Unassembled WGS sequence"/>
</dbReference>
<sequence length="359" mass="38859">MATHAGRSAPGGVSRVSNPSVLHVTLAGVRSATHLVHAGSFLRHLLSETSDDVVVDYLGSGQFLGRDNVRPEHVEAFLPVGPRLQLRSGTTEIGASQAGGVRQHLLLSVGAPGIKPWLRLVSRIRRRPRVVVLDEGIGTYGDWRTRRDAWRRQGGREPWPTVRSWAVSGAADLLTDQRWALYEREQERDRGTWRVVPEVAAGFTEALSSDSTVASGQAVYLTQPWVELGLVSEADFGQHLAEVARACSVVGLELAIRPHPAEEGGRYAAWRELPREVPAELDPAVVGAPLVLGTDSTALLNLAAVHGRPAVRVTLRSLEHLERALSRDQRELLDTFLPAPVRPDAAGDLEAALARALGA</sequence>
<dbReference type="AlphaFoldDB" id="A0A0A0JMT1"/>
<dbReference type="EMBL" id="AVPK01000007">
    <property type="protein sequence ID" value="KGN36931.1"/>
    <property type="molecule type" value="Genomic_DNA"/>
</dbReference>
<evidence type="ECO:0000313" key="1">
    <source>
        <dbReference type="EMBL" id="KGN36931.1"/>
    </source>
</evidence>
<evidence type="ECO:0000313" key="2">
    <source>
        <dbReference type="Proteomes" id="UP000030011"/>
    </source>
</evidence>
<protein>
    <submittedName>
        <fullName evidence="1">Uncharacterized protein</fullName>
    </submittedName>
</protein>
<gene>
    <name evidence="1" type="ORF">N803_16075</name>
</gene>
<name>A0A0A0JMT1_9MICO</name>